<dbReference type="EMBL" id="CM008054">
    <property type="protein sequence ID" value="PAN46617.1"/>
    <property type="molecule type" value="Genomic_DNA"/>
</dbReference>
<dbReference type="AlphaFoldDB" id="A0A2S3IL21"/>
<dbReference type="Gramene" id="PAN46617">
    <property type="protein sequence ID" value="PAN46617"/>
    <property type="gene ID" value="PAHAL_9G198700"/>
</dbReference>
<protein>
    <recommendedName>
        <fullName evidence="3">CLAVATA3/ESR-like protein</fullName>
    </recommendedName>
</protein>
<sequence length="87" mass="9450">MVRRYLKTRAMLLLISLLLMAIVSDGRRVAELDVVAFGDSGGGGLPPAYLSKQASSSASRRHLGDAYKHMHVVSKRLVPQGPNPLHN</sequence>
<evidence type="ECO:0008006" key="3">
    <source>
        <dbReference type="Google" id="ProtNLM"/>
    </source>
</evidence>
<evidence type="ECO:0000313" key="2">
    <source>
        <dbReference type="EMBL" id="PAN46617.1"/>
    </source>
</evidence>
<organism evidence="2">
    <name type="scientific">Panicum hallii</name>
    <dbReference type="NCBI Taxonomy" id="206008"/>
    <lineage>
        <taxon>Eukaryota</taxon>
        <taxon>Viridiplantae</taxon>
        <taxon>Streptophyta</taxon>
        <taxon>Embryophyta</taxon>
        <taxon>Tracheophyta</taxon>
        <taxon>Spermatophyta</taxon>
        <taxon>Magnoliopsida</taxon>
        <taxon>Liliopsida</taxon>
        <taxon>Poales</taxon>
        <taxon>Poaceae</taxon>
        <taxon>PACMAD clade</taxon>
        <taxon>Panicoideae</taxon>
        <taxon>Panicodae</taxon>
        <taxon>Paniceae</taxon>
        <taxon>Panicinae</taxon>
        <taxon>Panicum</taxon>
        <taxon>Panicum sect. Panicum</taxon>
    </lineage>
</organism>
<gene>
    <name evidence="2" type="ORF">PAHAL_9G198700</name>
</gene>
<evidence type="ECO:0000256" key="1">
    <source>
        <dbReference type="SAM" id="SignalP"/>
    </source>
</evidence>
<keyword evidence="1" id="KW-0732">Signal</keyword>
<dbReference type="Proteomes" id="UP000243499">
    <property type="component" value="Chromosome 9"/>
</dbReference>
<name>A0A2S3IL21_9POAL</name>
<feature type="signal peptide" evidence="1">
    <location>
        <begin position="1"/>
        <end position="26"/>
    </location>
</feature>
<proteinExistence type="predicted"/>
<feature type="chain" id="PRO_5015517317" description="CLAVATA3/ESR-like protein" evidence="1">
    <location>
        <begin position="27"/>
        <end position="87"/>
    </location>
</feature>
<reference evidence="2" key="1">
    <citation type="submission" date="2018-04" db="EMBL/GenBank/DDBJ databases">
        <title>WGS assembly of Panicum hallii.</title>
        <authorList>
            <person name="Lovell J."/>
            <person name="Jenkins J."/>
            <person name="Lowry D."/>
            <person name="Mamidi S."/>
            <person name="Sreedasyam A."/>
            <person name="Weng X."/>
            <person name="Barry K."/>
            <person name="Bonette J."/>
            <person name="Campitelli B."/>
            <person name="Daum C."/>
            <person name="Gordon S."/>
            <person name="Gould B."/>
            <person name="Lipzen A."/>
            <person name="Macqueen A."/>
            <person name="Palacio-Mejia J."/>
            <person name="Plott C."/>
            <person name="Shakirov E."/>
            <person name="Shu S."/>
            <person name="Yoshinaga Y."/>
            <person name="Zane M."/>
            <person name="Rokhsar D."/>
            <person name="Grimwood J."/>
            <person name="Schmutz J."/>
            <person name="Juenger T."/>
        </authorList>
    </citation>
    <scope>NUCLEOTIDE SEQUENCE [LARGE SCALE GENOMIC DNA]</scope>
    <source>
        <strain evidence="2">FIL2</strain>
    </source>
</reference>
<accession>A0A2S3IL21</accession>